<dbReference type="STRING" id="665126.ABB55_04580"/>
<dbReference type="OrthoDB" id="8480244at2"/>
<evidence type="ECO:0000313" key="2">
    <source>
        <dbReference type="Proteomes" id="UP000048984"/>
    </source>
</evidence>
<dbReference type="PIRSF" id="PIRSF031878">
    <property type="entry name" value="UCP031878"/>
    <property type="match status" value="1"/>
</dbReference>
<gene>
    <name evidence="1" type="ORF">ABB55_04580</name>
</gene>
<organism evidence="1 2">
    <name type="scientific">Prosthecodimorpha hirschii</name>
    <dbReference type="NCBI Taxonomy" id="665126"/>
    <lineage>
        <taxon>Bacteria</taxon>
        <taxon>Pseudomonadati</taxon>
        <taxon>Pseudomonadota</taxon>
        <taxon>Alphaproteobacteria</taxon>
        <taxon>Hyphomicrobiales</taxon>
        <taxon>Ancalomicrobiaceae</taxon>
        <taxon>Prosthecodimorpha</taxon>
    </lineage>
</organism>
<dbReference type="InterPro" id="IPR009922">
    <property type="entry name" value="DUF1457"/>
</dbReference>
<comment type="caution">
    <text evidence="1">The sequence shown here is derived from an EMBL/GenBank/DDBJ whole genome shotgun (WGS) entry which is preliminary data.</text>
</comment>
<sequence>MKNRTTRELYDYWQRIRGDRPAPERSEIEPADIRTLLADTFILEVVSRTDYRFRLAGTRICAAYGREMKGKEFLSFWQGKDREAVASLLAAIHEDAAAAVLGMVGRSDHGRELAFECLLLPISQPGQGYCRVLGCLVPADDPYWIGIHPIMTQTISSLRLIWPDERPFRIGLSEDEKAQTPRPGNAGLVHSMRRRVAHLVVYDGGKS</sequence>
<accession>A0A0N8GEI2</accession>
<keyword evidence="2" id="KW-1185">Reference proteome</keyword>
<reference evidence="1 2" key="2">
    <citation type="submission" date="2015-10" db="EMBL/GenBank/DDBJ databases">
        <title>Draft Genome Sequence of Prosthecomicrobium hirschii ATCC 27832.</title>
        <authorList>
            <person name="Daniel J."/>
            <person name="Givan S.A."/>
            <person name="Brun Y.V."/>
            <person name="Brown P.J."/>
        </authorList>
    </citation>
    <scope>NUCLEOTIDE SEQUENCE [LARGE SCALE GENOMIC DNA]</scope>
    <source>
        <strain evidence="1 2">16</strain>
    </source>
</reference>
<dbReference type="AlphaFoldDB" id="A0A0N8GEI2"/>
<dbReference type="Pfam" id="PF07310">
    <property type="entry name" value="PAS_5"/>
    <property type="match status" value="1"/>
</dbReference>
<reference evidence="1 2" key="1">
    <citation type="submission" date="2015-09" db="EMBL/GenBank/DDBJ databases">
        <authorList>
            <consortium name="Swine Surveillance"/>
        </authorList>
    </citation>
    <scope>NUCLEOTIDE SEQUENCE [LARGE SCALE GENOMIC DNA]</scope>
    <source>
        <strain evidence="1 2">16</strain>
    </source>
</reference>
<dbReference type="RefSeq" id="WP_054357755.1">
    <property type="nucleotide sequence ID" value="NZ_JAPCYQ010000001.1"/>
</dbReference>
<dbReference type="EMBL" id="LJYW01000001">
    <property type="protein sequence ID" value="KPL51593.1"/>
    <property type="molecule type" value="Genomic_DNA"/>
</dbReference>
<name>A0A0N8GEI2_9HYPH</name>
<proteinExistence type="predicted"/>
<dbReference type="Proteomes" id="UP000048984">
    <property type="component" value="Unassembled WGS sequence"/>
</dbReference>
<evidence type="ECO:0008006" key="3">
    <source>
        <dbReference type="Google" id="ProtNLM"/>
    </source>
</evidence>
<protein>
    <recommendedName>
        <fullName evidence="3">PAS domain-containing protein</fullName>
    </recommendedName>
</protein>
<evidence type="ECO:0000313" key="1">
    <source>
        <dbReference type="EMBL" id="KPL51593.1"/>
    </source>
</evidence>